<dbReference type="Proteomes" id="UP000613740">
    <property type="component" value="Unassembled WGS sequence"/>
</dbReference>
<evidence type="ECO:0000313" key="2">
    <source>
        <dbReference type="EMBL" id="KAG2445298.1"/>
    </source>
</evidence>
<feature type="compositionally biased region" description="Low complexity" evidence="1">
    <location>
        <begin position="56"/>
        <end position="91"/>
    </location>
</feature>
<reference evidence="2" key="1">
    <citation type="journal article" date="2020" name="bioRxiv">
        <title>Comparative genomics of Chlamydomonas.</title>
        <authorList>
            <person name="Craig R.J."/>
            <person name="Hasan A.R."/>
            <person name="Ness R.W."/>
            <person name="Keightley P.D."/>
        </authorList>
    </citation>
    <scope>NUCLEOTIDE SEQUENCE</scope>
    <source>
        <strain evidence="2">CCAP 11/173</strain>
    </source>
</reference>
<dbReference type="InterPro" id="IPR012337">
    <property type="entry name" value="RNaseH-like_sf"/>
</dbReference>
<sequence length="1030" mass="112582">MVKAKGASKPDAGQKTLGPLNKFLAKHPTPTLGIRPLQETTGQGVPGPARSPAPSPARDQARSPARSPARGPAPRSPAAEAKAAKLSPSKSDQAPKSPQAPQTHAPRAADARSNASPARALLSSPITLGDDSSTSLRTAGLSPAGGTPGPSGRGAVSPRSGSPTAALAASQGRKRSAAPAAARHEDGGGSRDEAPAAKRAKKGQSDGEWLKRKAKELQKWNPKWKVEHDWAQPVENPDGDGHDRVKCVPCSAVRKQEVSMEARSATLKTHADGARHKANLPRYAQLLKEEARQQRRKEANDIYFEEIAKKAAALKTRQRVKLARLVALLRRGRPISDYSDSREELEVLQVPELPEGGWSSNTAWQYVEALDKVLCEDLKAKLKAARFISISMDEATAVDGQSYLCVHVYVMERWRRTAYFLKLANTPVEPNAANITARVIAILSVVGGLSGMELACKLVCVATDGASVMTGMHIGVVTQLQLVAPWALPMHCMAHRTNLCAAVLKRWPLVQDIVQLLHSCHNYMCRSSKRISKLRAAAREAGTDGNRILKDVETRWLAMKAPMQRVLDEQRSLLVFFASESSSESAAAGLYDRLRNGELLLAMHALLPGLVELNVFIKLCQARELYVGDLQSALERLKQTLHRLYVNPASKFSQQTFRHYHHFAAGTAGEGEAWEADPDAEEEQLGWRIADSFHSFIAVPPPTGARGRPSSLPVELTPALLSRVRAKVEQGCSDAMGDVDVVRELGSRFPDDKLLGAFRIVYSNYWAPLSESEEEHEARRADVRSKLTVITDFYSKKCVVKGQPVGPLLDSKLLDEQLNSFCAIMEAQMKQLLPAVLAGGDEEDEDYCPSDNTASDSETSDGGSSSSESDSSSDEADEEDGVGDEEGRRVHGQRQRGGRDGLGLSRDPCPSTADLWRSITDNAAHCIALSEWMALAELVFVMVGGSVEDERKFSTMTFIKNRDRNRLQAKHLSMCVRMFADEQYTVKSFPYERAVKAYDELLVTDAVKQGRKCRGRYDKSRKSGKSKRHK</sequence>
<dbReference type="OrthoDB" id="552018at2759"/>
<gene>
    <name evidence="2" type="ORF">HYH02_008765</name>
</gene>
<proteinExistence type="predicted"/>
<feature type="compositionally biased region" description="Acidic residues" evidence="1">
    <location>
        <begin position="871"/>
        <end position="884"/>
    </location>
</feature>
<dbReference type="PANTHER" id="PTHR46880">
    <property type="entry name" value="RAS-ASSOCIATING DOMAIN-CONTAINING PROTEIN"/>
    <property type="match status" value="1"/>
</dbReference>
<feature type="region of interest" description="Disordered" evidence="1">
    <location>
        <begin position="841"/>
        <end position="907"/>
    </location>
</feature>
<feature type="compositionally biased region" description="Polar residues" evidence="1">
    <location>
        <begin position="124"/>
        <end position="137"/>
    </location>
</feature>
<feature type="region of interest" description="Disordered" evidence="1">
    <location>
        <begin position="1"/>
        <end position="213"/>
    </location>
</feature>
<feature type="compositionally biased region" description="Basic and acidic residues" evidence="1">
    <location>
        <begin position="203"/>
        <end position="213"/>
    </location>
</feature>
<accession>A0A836B2B7</accession>
<keyword evidence="3" id="KW-1185">Reference proteome</keyword>
<dbReference type="PANTHER" id="PTHR46880:SF5">
    <property type="entry name" value="DUF4371 DOMAIN-CONTAINING PROTEIN"/>
    <property type="match status" value="1"/>
</dbReference>
<evidence type="ECO:0000256" key="1">
    <source>
        <dbReference type="SAM" id="MobiDB-lite"/>
    </source>
</evidence>
<feature type="compositionally biased region" description="Polar residues" evidence="1">
    <location>
        <begin position="92"/>
        <end position="102"/>
    </location>
</feature>
<protein>
    <recommendedName>
        <fullName evidence="4">HAT C-terminal dimerisation domain-containing protein</fullName>
    </recommendedName>
</protein>
<dbReference type="SUPFAM" id="SSF53098">
    <property type="entry name" value="Ribonuclease H-like"/>
    <property type="match status" value="1"/>
</dbReference>
<comment type="caution">
    <text evidence="2">The sequence shown here is derived from an EMBL/GenBank/DDBJ whole genome shotgun (WGS) entry which is preliminary data.</text>
</comment>
<organism evidence="2 3">
    <name type="scientific">Chlamydomonas schloesseri</name>
    <dbReference type="NCBI Taxonomy" id="2026947"/>
    <lineage>
        <taxon>Eukaryota</taxon>
        <taxon>Viridiplantae</taxon>
        <taxon>Chlorophyta</taxon>
        <taxon>core chlorophytes</taxon>
        <taxon>Chlorophyceae</taxon>
        <taxon>CS clade</taxon>
        <taxon>Chlamydomonadales</taxon>
        <taxon>Chlamydomonadaceae</taxon>
        <taxon>Chlamydomonas</taxon>
    </lineage>
</organism>
<dbReference type="EMBL" id="JAEHOD010000027">
    <property type="protein sequence ID" value="KAG2445298.1"/>
    <property type="molecule type" value="Genomic_DNA"/>
</dbReference>
<feature type="compositionally biased region" description="Basic and acidic residues" evidence="1">
    <location>
        <begin position="182"/>
        <end position="196"/>
    </location>
</feature>
<evidence type="ECO:0000313" key="3">
    <source>
        <dbReference type="Proteomes" id="UP000613740"/>
    </source>
</evidence>
<name>A0A836B2B7_9CHLO</name>
<evidence type="ECO:0008006" key="4">
    <source>
        <dbReference type="Google" id="ProtNLM"/>
    </source>
</evidence>
<dbReference type="AlphaFoldDB" id="A0A836B2B7"/>
<feature type="compositionally biased region" description="Low complexity" evidence="1">
    <location>
        <begin position="855"/>
        <end position="870"/>
    </location>
</feature>